<dbReference type="GeneID" id="17284109"/>
<evidence type="ECO:0000256" key="7">
    <source>
        <dbReference type="RuleBase" id="RU003814"/>
    </source>
</evidence>
<protein>
    <recommendedName>
        <fullName evidence="5">Translation initiation factor eIF2B subunit beta</fullName>
    </recommendedName>
    <alternativeName>
        <fullName evidence="6">eIF2B GDP-GTP exchange factor subunit beta</fullName>
    </alternativeName>
</protein>
<evidence type="ECO:0000256" key="2">
    <source>
        <dbReference type="ARBA" id="ARBA00022490"/>
    </source>
</evidence>
<name>A0A0D3KSV1_EMIH1</name>
<dbReference type="InterPro" id="IPR000649">
    <property type="entry name" value="IF-2B-related"/>
</dbReference>
<comment type="similarity">
    <text evidence="1 7">Belongs to the eIF-2B alpha/beta/delta subunits family.</text>
</comment>
<reference evidence="9" key="1">
    <citation type="journal article" date="2013" name="Nature">
        <title>Pan genome of the phytoplankton Emiliania underpins its global distribution.</title>
        <authorList>
            <person name="Read B.A."/>
            <person name="Kegel J."/>
            <person name="Klute M.J."/>
            <person name="Kuo A."/>
            <person name="Lefebvre S.C."/>
            <person name="Maumus F."/>
            <person name="Mayer C."/>
            <person name="Miller J."/>
            <person name="Monier A."/>
            <person name="Salamov A."/>
            <person name="Young J."/>
            <person name="Aguilar M."/>
            <person name="Claverie J.M."/>
            <person name="Frickenhaus S."/>
            <person name="Gonzalez K."/>
            <person name="Herman E.K."/>
            <person name="Lin Y.C."/>
            <person name="Napier J."/>
            <person name="Ogata H."/>
            <person name="Sarno A.F."/>
            <person name="Shmutz J."/>
            <person name="Schroeder D."/>
            <person name="de Vargas C."/>
            <person name="Verret F."/>
            <person name="von Dassow P."/>
            <person name="Valentin K."/>
            <person name="Van de Peer Y."/>
            <person name="Wheeler G."/>
            <person name="Dacks J.B."/>
            <person name="Delwiche C.F."/>
            <person name="Dyhrman S.T."/>
            <person name="Glockner G."/>
            <person name="John U."/>
            <person name="Richards T."/>
            <person name="Worden A.Z."/>
            <person name="Zhang X."/>
            <person name="Grigoriev I.V."/>
            <person name="Allen A.E."/>
            <person name="Bidle K."/>
            <person name="Borodovsky M."/>
            <person name="Bowler C."/>
            <person name="Brownlee C."/>
            <person name="Cock J.M."/>
            <person name="Elias M."/>
            <person name="Gladyshev V.N."/>
            <person name="Groth M."/>
            <person name="Guda C."/>
            <person name="Hadaegh A."/>
            <person name="Iglesias-Rodriguez M.D."/>
            <person name="Jenkins J."/>
            <person name="Jones B.M."/>
            <person name="Lawson T."/>
            <person name="Leese F."/>
            <person name="Lindquist E."/>
            <person name="Lobanov A."/>
            <person name="Lomsadze A."/>
            <person name="Malik S.B."/>
            <person name="Marsh M.E."/>
            <person name="Mackinder L."/>
            <person name="Mock T."/>
            <person name="Mueller-Roeber B."/>
            <person name="Pagarete A."/>
            <person name="Parker M."/>
            <person name="Probert I."/>
            <person name="Quesneville H."/>
            <person name="Raines C."/>
            <person name="Rensing S.A."/>
            <person name="Riano-Pachon D.M."/>
            <person name="Richier S."/>
            <person name="Rokitta S."/>
            <person name="Shiraiwa Y."/>
            <person name="Soanes D.M."/>
            <person name="van der Giezen M."/>
            <person name="Wahlund T.M."/>
            <person name="Williams B."/>
            <person name="Wilson W."/>
            <person name="Wolfe G."/>
            <person name="Wurch L.L."/>
        </authorList>
    </citation>
    <scope>NUCLEOTIDE SEQUENCE</scope>
</reference>
<dbReference type="PANTHER" id="PTHR45859">
    <property type="entry name" value="TRANSLATION INITIATION FACTOR EIF-2B SUBUNIT BETA"/>
    <property type="match status" value="1"/>
</dbReference>
<evidence type="ECO:0000313" key="9">
    <source>
        <dbReference type="Proteomes" id="UP000013827"/>
    </source>
</evidence>
<dbReference type="KEGG" id="ehx:EMIHUDRAFT_251655"/>
<dbReference type="GO" id="GO:0003743">
    <property type="term" value="F:translation initiation factor activity"/>
    <property type="evidence" value="ECO:0007669"/>
    <property type="project" value="UniProtKB-KW"/>
</dbReference>
<keyword evidence="3" id="KW-0396">Initiation factor</keyword>
<sequence length="156" mass="17472">MAAAATTRVGELPVVVQREISAFSARLRRQQKRTSADVARQALKIMREVVTHTAVRDVSWLISSIKLTGQLLIAAQPHELVIGNMVRRVLHIGPSLMKMLDAHTDVVSVVIITTRERDPTVETFLRAAHKKRPFEVVVAQTAHAQTYTNSSCQWRQ</sequence>
<dbReference type="HOGENOM" id="CLU_1690010_0_0_1"/>
<dbReference type="PaxDb" id="2903-EOD38836"/>
<keyword evidence="4" id="KW-0648">Protein biosynthesis</keyword>
<evidence type="ECO:0000256" key="5">
    <source>
        <dbReference type="ARBA" id="ARBA00044122"/>
    </source>
</evidence>
<dbReference type="InterPro" id="IPR037171">
    <property type="entry name" value="NagB/RpiA_transferase-like"/>
</dbReference>
<evidence type="ECO:0000256" key="4">
    <source>
        <dbReference type="ARBA" id="ARBA00022917"/>
    </source>
</evidence>
<keyword evidence="9" id="KW-1185">Reference proteome</keyword>
<organism evidence="8 9">
    <name type="scientific">Emiliania huxleyi (strain CCMP1516)</name>
    <dbReference type="NCBI Taxonomy" id="280463"/>
    <lineage>
        <taxon>Eukaryota</taxon>
        <taxon>Haptista</taxon>
        <taxon>Haptophyta</taxon>
        <taxon>Prymnesiophyceae</taxon>
        <taxon>Isochrysidales</taxon>
        <taxon>Noelaerhabdaceae</taxon>
        <taxon>Emiliania</taxon>
    </lineage>
</organism>
<accession>A0A0D3KSV1</accession>
<reference evidence="8" key="2">
    <citation type="submission" date="2024-10" db="UniProtKB">
        <authorList>
            <consortium name="EnsemblProtists"/>
        </authorList>
    </citation>
    <scope>IDENTIFICATION</scope>
</reference>
<keyword evidence="2" id="KW-0963">Cytoplasm</keyword>
<dbReference type="EnsemblProtists" id="EOD38836">
    <property type="protein sequence ID" value="EOD38836"/>
    <property type="gene ID" value="EMIHUDRAFT_251655"/>
</dbReference>
<dbReference type="PANTHER" id="PTHR45859:SF1">
    <property type="entry name" value="TRANSLATION INITIATION FACTOR EIF-2B SUBUNIT BETA"/>
    <property type="match status" value="1"/>
</dbReference>
<evidence type="ECO:0000313" key="8">
    <source>
        <dbReference type="EnsemblProtists" id="EOD38836"/>
    </source>
</evidence>
<dbReference type="Proteomes" id="UP000013827">
    <property type="component" value="Unassembled WGS sequence"/>
</dbReference>
<dbReference type="InterPro" id="IPR051855">
    <property type="entry name" value="eIF2B_beta_subunit"/>
</dbReference>
<dbReference type="GO" id="GO:0005085">
    <property type="term" value="F:guanyl-nucleotide exchange factor activity"/>
    <property type="evidence" value="ECO:0007669"/>
    <property type="project" value="TreeGrafter"/>
</dbReference>
<dbReference type="GO" id="GO:0005851">
    <property type="term" value="C:eukaryotic translation initiation factor 2B complex"/>
    <property type="evidence" value="ECO:0007669"/>
    <property type="project" value="TreeGrafter"/>
</dbReference>
<evidence type="ECO:0000256" key="6">
    <source>
        <dbReference type="ARBA" id="ARBA00044228"/>
    </source>
</evidence>
<dbReference type="SUPFAM" id="SSF100950">
    <property type="entry name" value="NagB/RpiA/CoA transferase-like"/>
    <property type="match status" value="1"/>
</dbReference>
<dbReference type="RefSeq" id="XP_005791265.1">
    <property type="nucleotide sequence ID" value="XM_005791208.1"/>
</dbReference>
<dbReference type="AlphaFoldDB" id="A0A0D3KSV1"/>
<evidence type="ECO:0000256" key="3">
    <source>
        <dbReference type="ARBA" id="ARBA00022540"/>
    </source>
</evidence>
<dbReference type="STRING" id="2903.R1FT08"/>
<dbReference type="Pfam" id="PF01008">
    <property type="entry name" value="IF-2B"/>
    <property type="match status" value="1"/>
</dbReference>
<evidence type="ECO:0000256" key="1">
    <source>
        <dbReference type="ARBA" id="ARBA00007251"/>
    </source>
</evidence>
<proteinExistence type="inferred from homology"/>